<feature type="signal peptide" evidence="4">
    <location>
        <begin position="1"/>
        <end position="24"/>
    </location>
</feature>
<dbReference type="GO" id="GO:0004190">
    <property type="term" value="F:aspartic-type endopeptidase activity"/>
    <property type="evidence" value="ECO:0007669"/>
    <property type="project" value="InterPro"/>
</dbReference>
<dbReference type="Pfam" id="PF14541">
    <property type="entry name" value="TAXi_C"/>
    <property type="match status" value="1"/>
</dbReference>
<accession>A0A8X8ZFV6</accession>
<keyword evidence="4" id="KW-0732">Signal</keyword>
<evidence type="ECO:0000313" key="7">
    <source>
        <dbReference type="Proteomes" id="UP000298416"/>
    </source>
</evidence>
<evidence type="ECO:0000256" key="4">
    <source>
        <dbReference type="SAM" id="SignalP"/>
    </source>
</evidence>
<evidence type="ECO:0000256" key="3">
    <source>
        <dbReference type="SAM" id="MobiDB-lite"/>
    </source>
</evidence>
<dbReference type="Pfam" id="PF14543">
    <property type="entry name" value="TAXi_N"/>
    <property type="match status" value="1"/>
</dbReference>
<dbReference type="EMBL" id="PNBA02000013">
    <property type="protein sequence ID" value="KAG6402434.1"/>
    <property type="molecule type" value="Genomic_DNA"/>
</dbReference>
<reference evidence="6" key="2">
    <citation type="submission" date="2020-08" db="EMBL/GenBank/DDBJ databases">
        <title>Plant Genome Project.</title>
        <authorList>
            <person name="Zhang R.-G."/>
        </authorList>
    </citation>
    <scope>NUCLEOTIDE SEQUENCE</scope>
    <source>
        <strain evidence="6">Huo1</strain>
        <tissue evidence="6">Leaf</tissue>
    </source>
</reference>
<protein>
    <recommendedName>
        <fullName evidence="5">Peptidase A1 domain-containing protein</fullName>
    </recommendedName>
</protein>
<dbReference type="CDD" id="cd05471">
    <property type="entry name" value="pepsin_like"/>
    <property type="match status" value="1"/>
</dbReference>
<feature type="domain" description="Peptidase A1" evidence="5">
    <location>
        <begin position="103"/>
        <end position="447"/>
    </location>
</feature>
<dbReference type="FunFam" id="2.40.70.10:FF:000012">
    <property type="entry name" value="Aspartyl protease family protein 1"/>
    <property type="match status" value="1"/>
</dbReference>
<dbReference type="InterPro" id="IPR032799">
    <property type="entry name" value="TAXi_C"/>
</dbReference>
<dbReference type="AlphaFoldDB" id="A0A8X8ZFV6"/>
<reference evidence="6" key="1">
    <citation type="submission" date="2018-01" db="EMBL/GenBank/DDBJ databases">
        <authorList>
            <person name="Mao J.F."/>
        </authorList>
    </citation>
    <scope>NUCLEOTIDE SEQUENCE</scope>
    <source>
        <strain evidence="6">Huo1</strain>
        <tissue evidence="6">Leaf</tissue>
    </source>
</reference>
<gene>
    <name evidence="6" type="ORF">SASPL_134627</name>
</gene>
<feature type="compositionally biased region" description="Low complexity" evidence="3">
    <location>
        <begin position="482"/>
        <end position="491"/>
    </location>
</feature>
<comment type="caution">
    <text evidence="6">The sequence shown here is derived from an EMBL/GenBank/DDBJ whole genome shotgun (WGS) entry which is preliminary data.</text>
</comment>
<sequence length="519" mass="56778">MEKTSFFGAILVMLFAVDAYAAAAAHVYSSRLIHRFSDEVRRGGGGEGEAAAWPEGKRVEHMKVLLESDLKRQRLTLGTQNQVFVGSQGGDTFNYGNDMGWLHYTWIDIGMPNNSFLIALDTGSDMLWVPCDCVECAPLSLSYYNMLDKELGEYSPSRSNTSKHVPCSHALCEMGPNCDAPNGRCPYTVRYLSDDTSSSGYLFEDQLHLSSVGGSKPQSSVHAPVVVGCGSKQTGAYLNGIAPDGLMGLGPGDLSVPSLLAKSGLIPHSFSFCYDKSYSGRLYLGDQGPTSQRSTSFVHLKGYSSAYLVDIENYCIGSSCLMQTGYQAQVDTGSSFTYLPSKIYEQIVSEFHGQVNATRITVQNFDSCYKASLLDMSNIPRVKLVFATNQSFEVDNPLFHIVDDQGEFYCLENFLMGYRLVFDWEKTKLGWSVSDCRDVGENGDGLHLPPSSGDESPNPLPTNQQQQSPRGRAVPPALAGRAPAKPSSASPLPSAYQYEFCSTTSLLLFLWIAYATYII</sequence>
<feature type="chain" id="PRO_5036490166" description="Peptidase A1 domain-containing protein" evidence="4">
    <location>
        <begin position="25"/>
        <end position="519"/>
    </location>
</feature>
<dbReference type="PRINTS" id="PR00792">
    <property type="entry name" value="PEPSIN"/>
</dbReference>
<dbReference type="Gene3D" id="2.40.70.10">
    <property type="entry name" value="Acid Proteases"/>
    <property type="match status" value="2"/>
</dbReference>
<name>A0A8X8ZFV6_SALSN</name>
<feature type="active site" evidence="2">
    <location>
        <position position="331"/>
    </location>
</feature>
<organism evidence="6">
    <name type="scientific">Salvia splendens</name>
    <name type="common">Scarlet sage</name>
    <dbReference type="NCBI Taxonomy" id="180675"/>
    <lineage>
        <taxon>Eukaryota</taxon>
        <taxon>Viridiplantae</taxon>
        <taxon>Streptophyta</taxon>
        <taxon>Embryophyta</taxon>
        <taxon>Tracheophyta</taxon>
        <taxon>Spermatophyta</taxon>
        <taxon>Magnoliopsida</taxon>
        <taxon>eudicotyledons</taxon>
        <taxon>Gunneridae</taxon>
        <taxon>Pentapetalae</taxon>
        <taxon>asterids</taxon>
        <taxon>lamiids</taxon>
        <taxon>Lamiales</taxon>
        <taxon>Lamiaceae</taxon>
        <taxon>Nepetoideae</taxon>
        <taxon>Mentheae</taxon>
        <taxon>Salviinae</taxon>
        <taxon>Salvia</taxon>
        <taxon>Salvia subgen. Calosphace</taxon>
        <taxon>core Calosphace</taxon>
    </lineage>
</organism>
<evidence type="ECO:0000256" key="2">
    <source>
        <dbReference type="PIRSR" id="PIRSR601461-1"/>
    </source>
</evidence>
<dbReference type="InterPro" id="IPR021109">
    <property type="entry name" value="Peptidase_aspartic_dom_sf"/>
</dbReference>
<dbReference type="PANTHER" id="PTHR13683">
    <property type="entry name" value="ASPARTYL PROTEASES"/>
    <property type="match status" value="1"/>
</dbReference>
<proteinExistence type="inferred from homology"/>
<evidence type="ECO:0000259" key="5">
    <source>
        <dbReference type="PROSITE" id="PS51767"/>
    </source>
</evidence>
<feature type="region of interest" description="Disordered" evidence="3">
    <location>
        <begin position="442"/>
        <end position="491"/>
    </location>
</feature>
<evidence type="ECO:0000313" key="6">
    <source>
        <dbReference type="EMBL" id="KAG6402434.1"/>
    </source>
</evidence>
<dbReference type="InterPro" id="IPR033121">
    <property type="entry name" value="PEPTIDASE_A1"/>
</dbReference>
<dbReference type="Proteomes" id="UP000298416">
    <property type="component" value="Unassembled WGS sequence"/>
</dbReference>
<dbReference type="SUPFAM" id="SSF50630">
    <property type="entry name" value="Acid proteases"/>
    <property type="match status" value="1"/>
</dbReference>
<comment type="similarity">
    <text evidence="1">Belongs to the peptidase A1 family.</text>
</comment>
<dbReference type="PANTHER" id="PTHR13683:SF339">
    <property type="entry name" value="PEPTIDASE A1 DOMAIN-CONTAINING PROTEIN"/>
    <property type="match status" value="1"/>
</dbReference>
<feature type="active site" evidence="2">
    <location>
        <position position="121"/>
    </location>
</feature>
<keyword evidence="7" id="KW-1185">Reference proteome</keyword>
<dbReference type="InterPro" id="IPR034164">
    <property type="entry name" value="Pepsin-like_dom"/>
</dbReference>
<dbReference type="GO" id="GO:0006508">
    <property type="term" value="P:proteolysis"/>
    <property type="evidence" value="ECO:0007669"/>
    <property type="project" value="InterPro"/>
</dbReference>
<dbReference type="InterPro" id="IPR001461">
    <property type="entry name" value="Aspartic_peptidase_A1"/>
</dbReference>
<evidence type="ECO:0000256" key="1">
    <source>
        <dbReference type="ARBA" id="ARBA00007447"/>
    </source>
</evidence>
<dbReference type="PROSITE" id="PS51767">
    <property type="entry name" value="PEPTIDASE_A1"/>
    <property type="match status" value="1"/>
</dbReference>
<dbReference type="InterPro" id="IPR032861">
    <property type="entry name" value="TAXi_N"/>
</dbReference>